<comment type="caution">
    <text evidence="13">Was originally thought to be a dihydrodipicolinate reductase (DHDPR), catalyzing the conversion of dihydrodipicolinate to tetrahydrodipicolinate. However, it was shown in E.coli that the substrate of the enzymatic reaction is not dihydrodipicolinate (DHDP) but in fact (2S,4S)-4-hydroxy-2,3,4,5-tetrahydrodipicolinic acid (HTPA), the product released by the DapA-catalyzed reaction.</text>
</comment>
<dbReference type="CDD" id="cd02274">
    <property type="entry name" value="DHDPR_N"/>
    <property type="match status" value="1"/>
</dbReference>
<evidence type="ECO:0000256" key="7">
    <source>
        <dbReference type="ARBA" id="ARBA00023027"/>
    </source>
</evidence>
<keyword evidence="7 13" id="KW-0520">NAD</keyword>
<dbReference type="PROSITE" id="PS01298">
    <property type="entry name" value="DAPB"/>
    <property type="match status" value="1"/>
</dbReference>
<dbReference type="EMBL" id="DVFJ01000028">
    <property type="protein sequence ID" value="HIQ72096.1"/>
    <property type="molecule type" value="Genomic_DNA"/>
</dbReference>
<evidence type="ECO:0000256" key="11">
    <source>
        <dbReference type="ARBA" id="ARBA00049080"/>
    </source>
</evidence>
<reference evidence="16" key="1">
    <citation type="submission" date="2020-10" db="EMBL/GenBank/DDBJ databases">
        <authorList>
            <person name="Gilroy R."/>
        </authorList>
    </citation>
    <scope>NUCLEOTIDE SEQUENCE</scope>
    <source>
        <strain evidence="16">ChiSxjej2B14-6234</strain>
    </source>
</reference>
<evidence type="ECO:0000313" key="16">
    <source>
        <dbReference type="EMBL" id="HIQ72096.1"/>
    </source>
</evidence>
<evidence type="ECO:0000256" key="5">
    <source>
        <dbReference type="ARBA" id="ARBA00022915"/>
    </source>
</evidence>
<dbReference type="GO" id="GO:0009089">
    <property type="term" value="P:lysine biosynthetic process via diaminopimelate"/>
    <property type="evidence" value="ECO:0007669"/>
    <property type="project" value="UniProtKB-UniRule"/>
</dbReference>
<evidence type="ECO:0000256" key="3">
    <source>
        <dbReference type="ARBA" id="ARBA00022605"/>
    </source>
</evidence>
<dbReference type="HAMAP" id="MF_00102">
    <property type="entry name" value="DapB"/>
    <property type="match status" value="1"/>
</dbReference>
<evidence type="ECO:0000256" key="4">
    <source>
        <dbReference type="ARBA" id="ARBA00022857"/>
    </source>
</evidence>
<organism evidence="16 17">
    <name type="scientific">Candidatus Onthenecus intestinigallinarum</name>
    <dbReference type="NCBI Taxonomy" id="2840875"/>
    <lineage>
        <taxon>Bacteria</taxon>
        <taxon>Bacillati</taxon>
        <taxon>Bacillota</taxon>
        <taxon>Clostridia</taxon>
        <taxon>Eubacteriales</taxon>
        <taxon>Candidatus Onthenecus</taxon>
    </lineage>
</organism>
<dbReference type="InterPro" id="IPR023940">
    <property type="entry name" value="DHDPR_bac"/>
</dbReference>
<evidence type="ECO:0000256" key="9">
    <source>
        <dbReference type="ARBA" id="ARBA00037922"/>
    </source>
</evidence>
<dbReference type="GO" id="GO:0019877">
    <property type="term" value="P:diaminopimelate biosynthetic process"/>
    <property type="evidence" value="ECO:0007669"/>
    <property type="project" value="UniProtKB-UniRule"/>
</dbReference>
<dbReference type="Gene3D" id="3.40.50.720">
    <property type="entry name" value="NAD(P)-binding Rossmann-like Domain"/>
    <property type="match status" value="1"/>
</dbReference>
<feature type="binding site" evidence="13">
    <location>
        <position position="132"/>
    </location>
    <ligand>
        <name>(S)-2,3,4,5-tetrahydrodipicolinate</name>
        <dbReference type="ChEBI" id="CHEBI:16845"/>
    </ligand>
</feature>
<evidence type="ECO:0000259" key="14">
    <source>
        <dbReference type="Pfam" id="PF01113"/>
    </source>
</evidence>
<dbReference type="PANTHER" id="PTHR20836:SF0">
    <property type="entry name" value="4-HYDROXY-TETRAHYDRODIPICOLINATE REDUCTASE 1, CHLOROPLASTIC-RELATED"/>
    <property type="match status" value="1"/>
</dbReference>
<dbReference type="GO" id="GO:0051287">
    <property type="term" value="F:NAD binding"/>
    <property type="evidence" value="ECO:0007669"/>
    <property type="project" value="UniProtKB-UniRule"/>
</dbReference>
<evidence type="ECO:0000256" key="12">
    <source>
        <dbReference type="ARBA" id="ARBA00049396"/>
    </source>
</evidence>
<feature type="binding site" evidence="13">
    <location>
        <position position="35"/>
    </location>
    <ligand>
        <name>NADP(+)</name>
        <dbReference type="ChEBI" id="CHEBI:58349"/>
    </ligand>
</feature>
<comment type="caution">
    <text evidence="13">Lacks conserved residue(s) required for the propagation of feature annotation.</text>
</comment>
<dbReference type="PANTHER" id="PTHR20836">
    <property type="entry name" value="DIHYDRODIPICOLINATE REDUCTASE"/>
    <property type="match status" value="1"/>
</dbReference>
<evidence type="ECO:0000256" key="13">
    <source>
        <dbReference type="HAMAP-Rule" id="MF_00102"/>
    </source>
</evidence>
<evidence type="ECO:0000256" key="2">
    <source>
        <dbReference type="ARBA" id="ARBA00022490"/>
    </source>
</evidence>
<protein>
    <recommendedName>
        <fullName evidence="10 13">4-hydroxy-tetrahydrodipicolinate reductase</fullName>
        <shortName evidence="13">HTPA reductase</shortName>
        <ecNumber evidence="10 13">1.17.1.8</ecNumber>
    </recommendedName>
</protein>
<comment type="catalytic activity">
    <reaction evidence="12 13">
        <text>(S)-2,3,4,5-tetrahydrodipicolinate + NAD(+) + H2O = (2S,4S)-4-hydroxy-2,3,4,5-tetrahydrodipicolinate + NADH + H(+)</text>
        <dbReference type="Rhea" id="RHEA:35323"/>
        <dbReference type="ChEBI" id="CHEBI:15377"/>
        <dbReference type="ChEBI" id="CHEBI:15378"/>
        <dbReference type="ChEBI" id="CHEBI:16845"/>
        <dbReference type="ChEBI" id="CHEBI:57540"/>
        <dbReference type="ChEBI" id="CHEBI:57945"/>
        <dbReference type="ChEBI" id="CHEBI:67139"/>
        <dbReference type="EC" id="1.17.1.8"/>
    </reaction>
</comment>
<dbReference type="NCBIfam" id="TIGR00036">
    <property type="entry name" value="dapB"/>
    <property type="match status" value="1"/>
</dbReference>
<dbReference type="InterPro" id="IPR000846">
    <property type="entry name" value="DapB_N"/>
</dbReference>
<dbReference type="SUPFAM" id="SSF55347">
    <property type="entry name" value="Glyceraldehyde-3-phosphate dehydrogenase-like, C-terminal domain"/>
    <property type="match status" value="1"/>
</dbReference>
<evidence type="ECO:0000256" key="6">
    <source>
        <dbReference type="ARBA" id="ARBA00023002"/>
    </source>
</evidence>
<gene>
    <name evidence="13 16" type="primary">dapB</name>
    <name evidence="16" type="ORF">IAB73_07825</name>
</gene>
<dbReference type="GO" id="GO:0005737">
    <property type="term" value="C:cytoplasm"/>
    <property type="evidence" value="ECO:0007669"/>
    <property type="project" value="UniProtKB-SubCell"/>
</dbReference>
<sequence>MNLALIGYGKMGQMVEDVCRAQEDLRIAGVVDQGRLPSLRAVPSPDVAIDFSYPGNLLPLLADALELKVPLVLGTTGLSAAQEESIREAARSVAIVRAQNFSVGVTVMRRIAAEMARALGEGFDIEIVETHHRQKVDAPSGTAKMLRSAVDPQGVYAVQYGREGLVGARGREIGMHSLRGGTVAGEHSVRFFGEQEELELRHRADSRRIFAVGAVKAARFVRDMPAGLYDMDDVLFGGR</sequence>
<dbReference type="GO" id="GO:0050661">
    <property type="term" value="F:NADP binding"/>
    <property type="evidence" value="ECO:0007669"/>
    <property type="project" value="UniProtKB-UniRule"/>
</dbReference>
<dbReference type="InterPro" id="IPR022664">
    <property type="entry name" value="DapB_N_CS"/>
</dbReference>
<feature type="active site" description="Proton donor/acceptor" evidence="13">
    <location>
        <position position="131"/>
    </location>
</feature>
<feature type="active site" description="Proton donor" evidence="13">
    <location>
        <position position="135"/>
    </location>
</feature>
<comment type="caution">
    <text evidence="16">The sequence shown here is derived from an EMBL/GenBank/DDBJ whole genome shotgun (WGS) entry which is preliminary data.</text>
</comment>
<comment type="subcellular location">
    <subcellularLocation>
        <location evidence="13">Cytoplasm</location>
    </subcellularLocation>
</comment>
<feature type="binding site" evidence="13">
    <location>
        <begin position="141"/>
        <end position="142"/>
    </location>
    <ligand>
        <name>(S)-2,3,4,5-tetrahydrodipicolinate</name>
        <dbReference type="ChEBI" id="CHEBI:16845"/>
    </ligand>
</feature>
<feature type="binding site" evidence="13">
    <location>
        <begin position="74"/>
        <end position="76"/>
    </location>
    <ligand>
        <name>NAD(+)</name>
        <dbReference type="ChEBI" id="CHEBI:57540"/>
    </ligand>
</feature>
<name>A0A9D1CQN4_9FIRM</name>
<reference evidence="16" key="2">
    <citation type="journal article" date="2021" name="PeerJ">
        <title>Extensive microbial diversity within the chicken gut microbiome revealed by metagenomics and culture.</title>
        <authorList>
            <person name="Gilroy R."/>
            <person name="Ravi A."/>
            <person name="Getino M."/>
            <person name="Pursley I."/>
            <person name="Horton D.L."/>
            <person name="Alikhan N.F."/>
            <person name="Baker D."/>
            <person name="Gharbi K."/>
            <person name="Hall N."/>
            <person name="Watson M."/>
            <person name="Adriaenssens E.M."/>
            <person name="Foster-Nyarko E."/>
            <person name="Jarju S."/>
            <person name="Secka A."/>
            <person name="Antonio M."/>
            <person name="Oren A."/>
            <person name="Chaudhuri R.R."/>
            <person name="La Ragione R."/>
            <person name="Hildebrand F."/>
            <person name="Pallen M.J."/>
        </authorList>
    </citation>
    <scope>NUCLEOTIDE SEQUENCE</scope>
    <source>
        <strain evidence="16">ChiSxjej2B14-6234</strain>
    </source>
</reference>
<keyword evidence="5 13" id="KW-0220">Diaminopimelate biosynthesis</keyword>
<proteinExistence type="inferred from homology"/>
<dbReference type="EC" id="1.17.1.8" evidence="10 13"/>
<dbReference type="Proteomes" id="UP000886887">
    <property type="component" value="Unassembled WGS sequence"/>
</dbReference>
<evidence type="ECO:0000256" key="1">
    <source>
        <dbReference type="ARBA" id="ARBA00006642"/>
    </source>
</evidence>
<dbReference type="InterPro" id="IPR022663">
    <property type="entry name" value="DapB_C"/>
</dbReference>
<dbReference type="Gene3D" id="3.30.360.10">
    <property type="entry name" value="Dihydrodipicolinate Reductase, domain 2"/>
    <property type="match status" value="1"/>
</dbReference>
<feature type="domain" description="Dihydrodipicolinate reductase C-terminal" evidence="15">
    <location>
        <begin position="104"/>
        <end position="235"/>
    </location>
</feature>
<feature type="binding site" evidence="13">
    <location>
        <position position="32"/>
    </location>
    <ligand>
        <name>NAD(+)</name>
        <dbReference type="ChEBI" id="CHEBI:57540"/>
    </ligand>
</feature>
<evidence type="ECO:0000256" key="10">
    <source>
        <dbReference type="ARBA" id="ARBA00038983"/>
    </source>
</evidence>
<feature type="binding site" evidence="13">
    <location>
        <begin position="98"/>
        <end position="101"/>
    </location>
    <ligand>
        <name>NAD(+)</name>
        <dbReference type="ChEBI" id="CHEBI:57540"/>
    </ligand>
</feature>
<keyword evidence="3 13" id="KW-0028">Amino-acid biosynthesis</keyword>
<dbReference type="Pfam" id="PF05173">
    <property type="entry name" value="DapB_C"/>
    <property type="match status" value="1"/>
</dbReference>
<comment type="catalytic activity">
    <reaction evidence="11 13">
        <text>(S)-2,3,4,5-tetrahydrodipicolinate + NADP(+) + H2O = (2S,4S)-4-hydroxy-2,3,4,5-tetrahydrodipicolinate + NADPH + H(+)</text>
        <dbReference type="Rhea" id="RHEA:35331"/>
        <dbReference type="ChEBI" id="CHEBI:15377"/>
        <dbReference type="ChEBI" id="CHEBI:15378"/>
        <dbReference type="ChEBI" id="CHEBI:16845"/>
        <dbReference type="ChEBI" id="CHEBI:57783"/>
        <dbReference type="ChEBI" id="CHEBI:58349"/>
        <dbReference type="ChEBI" id="CHEBI:67139"/>
        <dbReference type="EC" id="1.17.1.8"/>
    </reaction>
</comment>
<comment type="function">
    <text evidence="13">Catalyzes the conversion of 4-hydroxy-tetrahydrodipicolinate (HTPA) to tetrahydrodipicolinate.</text>
</comment>
<keyword evidence="8 13" id="KW-0457">Lysine biosynthesis</keyword>
<evidence type="ECO:0000259" key="15">
    <source>
        <dbReference type="Pfam" id="PF05173"/>
    </source>
</evidence>
<evidence type="ECO:0000313" key="17">
    <source>
        <dbReference type="Proteomes" id="UP000886887"/>
    </source>
</evidence>
<keyword evidence="6 13" id="KW-0560">Oxidoreductase</keyword>
<accession>A0A9D1CQN4</accession>
<dbReference type="InterPro" id="IPR036291">
    <property type="entry name" value="NAD(P)-bd_dom_sf"/>
</dbReference>
<dbReference type="SUPFAM" id="SSF51735">
    <property type="entry name" value="NAD(P)-binding Rossmann-fold domains"/>
    <property type="match status" value="1"/>
</dbReference>
<keyword evidence="4 13" id="KW-0521">NADP</keyword>
<dbReference type="GO" id="GO:0016726">
    <property type="term" value="F:oxidoreductase activity, acting on CH or CH2 groups, NAD or NADP as acceptor"/>
    <property type="evidence" value="ECO:0007669"/>
    <property type="project" value="UniProtKB-UniRule"/>
</dbReference>
<dbReference type="PIRSF" id="PIRSF000161">
    <property type="entry name" value="DHPR"/>
    <property type="match status" value="1"/>
</dbReference>
<keyword evidence="2 13" id="KW-0963">Cytoplasm</keyword>
<feature type="domain" description="Dihydrodipicolinate reductase N-terminal" evidence="14">
    <location>
        <begin position="1"/>
        <end position="101"/>
    </location>
</feature>
<dbReference type="AlphaFoldDB" id="A0A9D1CQN4"/>
<evidence type="ECO:0000256" key="8">
    <source>
        <dbReference type="ARBA" id="ARBA00023154"/>
    </source>
</evidence>
<comment type="pathway">
    <text evidence="9 13">Amino-acid biosynthesis; L-lysine biosynthesis via DAP pathway; (S)-tetrahydrodipicolinate from L-aspartate: step 4/4.</text>
</comment>
<comment type="subunit">
    <text evidence="13">Homotetramer.</text>
</comment>
<dbReference type="Pfam" id="PF01113">
    <property type="entry name" value="DapB_N"/>
    <property type="match status" value="1"/>
</dbReference>
<dbReference type="GO" id="GO:0008839">
    <property type="term" value="F:4-hydroxy-tetrahydrodipicolinate reductase"/>
    <property type="evidence" value="ECO:0007669"/>
    <property type="project" value="UniProtKB-UniRule"/>
</dbReference>
<comment type="similarity">
    <text evidence="1 13">Belongs to the DapB family.</text>
</comment>